<dbReference type="GO" id="GO:0003887">
    <property type="term" value="F:DNA-directed DNA polymerase activity"/>
    <property type="evidence" value="ECO:0007669"/>
    <property type="project" value="InterPro"/>
</dbReference>
<organism evidence="3">
    <name type="scientific">Funneliformis mosseae</name>
    <name type="common">Endomycorrhizal fungus</name>
    <name type="synonym">Glomus mosseae</name>
    <dbReference type="NCBI Taxonomy" id="27381"/>
    <lineage>
        <taxon>Eukaryota</taxon>
        <taxon>Fungi</taxon>
        <taxon>Fungi incertae sedis</taxon>
        <taxon>Mucoromycota</taxon>
        <taxon>Glomeromycotina</taxon>
        <taxon>Glomeromycetes</taxon>
        <taxon>Glomerales</taxon>
        <taxon>Glomeraceae</taxon>
        <taxon>Funneliformis</taxon>
    </lineage>
</organism>
<reference evidence="3" key="1">
    <citation type="journal article" date="2016" name="Mycorrhiza">
        <title>The large (134.9 kb) mitochondrial genome of the glomeromycete Funneliformis mosseae.</title>
        <authorList>
            <person name="Nadimi M."/>
            <person name="Stefani F.O.P."/>
            <person name="Hijri M."/>
        </authorList>
    </citation>
    <scope>NUCLEOTIDE SEQUENCE</scope>
</reference>
<dbReference type="AlphaFoldDB" id="A0A1D6YD79"/>
<accession>A0A1D6YD79</accession>
<dbReference type="Gene3D" id="3.30.70.370">
    <property type="match status" value="1"/>
</dbReference>
<dbReference type="InterPro" id="IPR043502">
    <property type="entry name" value="DNA/RNA_pol_sf"/>
</dbReference>
<dbReference type="EMBL" id="KT371477">
    <property type="protein sequence ID" value="AMP88008.1"/>
    <property type="molecule type" value="Genomic_DNA"/>
</dbReference>
<proteinExistence type="predicted"/>
<evidence type="ECO:0000259" key="2">
    <source>
        <dbReference type="Pfam" id="PF00476"/>
    </source>
</evidence>
<dbReference type="GO" id="GO:0006260">
    <property type="term" value="P:DNA replication"/>
    <property type="evidence" value="ECO:0007669"/>
    <property type="project" value="InterPro"/>
</dbReference>
<gene>
    <name evidence="3" type="primary">dpo</name>
</gene>
<sequence>MLGTATGRFQARQPELHNLSTSPPKTFVIKGERPEFYNVRDLLLSGDNVFSIDFANQEDRMSAWYTGETTDIKGFIEGRDVHQELADQLGISRNQAKTLRHGLRYGMGTETLKDELGVSFKQPFFLTTTSTSIIRPLSL</sequence>
<dbReference type="Gene3D" id="1.10.150.20">
    <property type="entry name" value="5' to 3' exonuclease, C-terminal subdomain"/>
    <property type="match status" value="1"/>
</dbReference>
<keyword evidence="3" id="KW-0496">Mitochondrion</keyword>
<dbReference type="GO" id="GO:0003677">
    <property type="term" value="F:DNA binding"/>
    <property type="evidence" value="ECO:0007669"/>
    <property type="project" value="InterPro"/>
</dbReference>
<protein>
    <submittedName>
        <fullName evidence="3">Plasmid related DNA polymerase</fullName>
    </submittedName>
</protein>
<geneLocation type="mitochondrion" evidence="3"/>
<feature type="region of interest" description="Disordered" evidence="1">
    <location>
        <begin position="1"/>
        <end position="24"/>
    </location>
</feature>
<evidence type="ECO:0000313" key="3">
    <source>
        <dbReference type="EMBL" id="AMP88008.1"/>
    </source>
</evidence>
<name>A0A1D6YD79_FUNMO</name>
<feature type="domain" description="DNA-directed DNA polymerase family A palm" evidence="2">
    <location>
        <begin position="3"/>
        <end position="121"/>
    </location>
</feature>
<dbReference type="Pfam" id="PF00476">
    <property type="entry name" value="DNA_pol_A"/>
    <property type="match status" value="1"/>
</dbReference>
<evidence type="ECO:0000256" key="1">
    <source>
        <dbReference type="SAM" id="MobiDB-lite"/>
    </source>
</evidence>
<dbReference type="InterPro" id="IPR001098">
    <property type="entry name" value="DNA-dir_DNA_pol_A_palm_dom"/>
</dbReference>
<dbReference type="SUPFAM" id="SSF56672">
    <property type="entry name" value="DNA/RNA polymerases"/>
    <property type="match status" value="1"/>
</dbReference>